<gene>
    <name evidence="7" type="ORF">OKIOD_LOCUS4522</name>
</gene>
<feature type="region of interest" description="Disordered" evidence="5">
    <location>
        <begin position="90"/>
        <end position="162"/>
    </location>
</feature>
<evidence type="ECO:0000313" key="8">
    <source>
        <dbReference type="Proteomes" id="UP001158576"/>
    </source>
</evidence>
<dbReference type="CDD" id="cd16454">
    <property type="entry name" value="RING-H2_PA-TM-RING"/>
    <property type="match status" value="1"/>
</dbReference>
<evidence type="ECO:0000256" key="1">
    <source>
        <dbReference type="ARBA" id="ARBA00022723"/>
    </source>
</evidence>
<dbReference type="EMBL" id="OU015568">
    <property type="protein sequence ID" value="CAG5091314.1"/>
    <property type="molecule type" value="Genomic_DNA"/>
</dbReference>
<dbReference type="PANTHER" id="PTHR45931">
    <property type="entry name" value="SI:CH211-59O9.10"/>
    <property type="match status" value="1"/>
</dbReference>
<dbReference type="SUPFAM" id="SSF57850">
    <property type="entry name" value="RING/U-box"/>
    <property type="match status" value="1"/>
</dbReference>
<evidence type="ECO:0000256" key="4">
    <source>
        <dbReference type="PROSITE-ProRule" id="PRU00175"/>
    </source>
</evidence>
<evidence type="ECO:0000256" key="3">
    <source>
        <dbReference type="ARBA" id="ARBA00022833"/>
    </source>
</evidence>
<organism evidence="7 8">
    <name type="scientific">Oikopleura dioica</name>
    <name type="common">Tunicate</name>
    <dbReference type="NCBI Taxonomy" id="34765"/>
    <lineage>
        <taxon>Eukaryota</taxon>
        <taxon>Metazoa</taxon>
        <taxon>Chordata</taxon>
        <taxon>Tunicata</taxon>
        <taxon>Appendicularia</taxon>
        <taxon>Copelata</taxon>
        <taxon>Oikopleuridae</taxon>
        <taxon>Oikopleura</taxon>
    </lineage>
</organism>
<dbReference type="PANTHER" id="PTHR45931:SF3">
    <property type="entry name" value="RING ZINC FINGER-CONTAINING PROTEIN"/>
    <property type="match status" value="1"/>
</dbReference>
<dbReference type="InterPro" id="IPR001841">
    <property type="entry name" value="Znf_RING"/>
</dbReference>
<evidence type="ECO:0000259" key="6">
    <source>
        <dbReference type="PROSITE" id="PS50089"/>
    </source>
</evidence>
<keyword evidence="8" id="KW-1185">Reference proteome</keyword>
<evidence type="ECO:0000256" key="5">
    <source>
        <dbReference type="SAM" id="MobiDB-lite"/>
    </source>
</evidence>
<dbReference type="Gene3D" id="3.30.40.10">
    <property type="entry name" value="Zinc/RING finger domain, C3HC4 (zinc finger)"/>
    <property type="match status" value="1"/>
</dbReference>
<keyword evidence="3" id="KW-0862">Zinc</keyword>
<protein>
    <submittedName>
        <fullName evidence="7">Oidioi.mRNA.OKI2018_I69.PAR.g12964.t1.cds</fullName>
    </submittedName>
</protein>
<evidence type="ECO:0000256" key="2">
    <source>
        <dbReference type="ARBA" id="ARBA00022771"/>
    </source>
</evidence>
<feature type="compositionally biased region" description="Polar residues" evidence="5">
    <location>
        <begin position="130"/>
        <end position="139"/>
    </location>
</feature>
<dbReference type="PROSITE" id="PS50089">
    <property type="entry name" value="ZF_RING_2"/>
    <property type="match status" value="1"/>
</dbReference>
<evidence type="ECO:0000313" key="7">
    <source>
        <dbReference type="EMBL" id="CAG5091314.1"/>
    </source>
</evidence>
<feature type="compositionally biased region" description="Basic and acidic residues" evidence="5">
    <location>
        <begin position="42"/>
        <end position="52"/>
    </location>
</feature>
<dbReference type="Proteomes" id="UP001158576">
    <property type="component" value="Chromosome PAR"/>
</dbReference>
<feature type="domain" description="RING-type" evidence="6">
    <location>
        <begin position="209"/>
        <end position="250"/>
    </location>
</feature>
<dbReference type="InterPro" id="IPR051834">
    <property type="entry name" value="RING_finger_E3_ligase"/>
</dbReference>
<accession>A0ABN7S8R0</accession>
<dbReference type="InterPro" id="IPR013083">
    <property type="entry name" value="Znf_RING/FYVE/PHD"/>
</dbReference>
<keyword evidence="2 4" id="KW-0863">Zinc-finger</keyword>
<feature type="compositionally biased region" description="Acidic residues" evidence="5">
    <location>
        <begin position="149"/>
        <end position="162"/>
    </location>
</feature>
<name>A0ABN7S8R0_OIKDI</name>
<reference evidence="7 8" key="1">
    <citation type="submission" date="2021-04" db="EMBL/GenBank/DDBJ databases">
        <authorList>
            <person name="Bliznina A."/>
        </authorList>
    </citation>
    <scope>NUCLEOTIDE SEQUENCE [LARGE SCALE GENOMIC DNA]</scope>
</reference>
<dbReference type="SMART" id="SM00184">
    <property type="entry name" value="RING"/>
    <property type="match status" value="1"/>
</dbReference>
<keyword evidence="1" id="KW-0479">Metal-binding</keyword>
<sequence>MDPWQSYDPTATTREAIRLVDQYESDEAMARRLHEQLNGTDEQNHEPTRRPEQSVCGYQPPTTRRNESDISNVTEIRRICQRADEELSNRQELPRQFMPQPESQNITNVPEFSDLPVRQSMIFDDDGRNEQPTPSNNDSLIEIQPTDSSENDQDSSSSDEDVDVDERLHELFAGLLQMIIQGRPQGLHPAQIEALPTQRLREAFTEYSCPVCMDDLARDDEVRRLPCLHILHKDCIDPWLKEKHECPTCKFDISSIFDDNDSD</sequence>
<proteinExistence type="predicted"/>
<feature type="compositionally biased region" description="Polar residues" evidence="5">
    <location>
        <begin position="101"/>
        <end position="110"/>
    </location>
</feature>
<feature type="region of interest" description="Disordered" evidence="5">
    <location>
        <begin position="30"/>
        <end position="74"/>
    </location>
</feature>
<dbReference type="Pfam" id="PF13639">
    <property type="entry name" value="zf-RING_2"/>
    <property type="match status" value="1"/>
</dbReference>